<sequence>MVSVPSIVITVGDVQSLLIPTRIEATTFVVVYLIDPNYTVTATDLRDFRANVLEKDDVFQPDFCLNVVFYGPQARDGFKLPDGAKRELETCNTKSVTMVNEVPSVNVGPGPYVSMGGKPWQPWRIYRDFNATLMCGFKPLLKNPLRPLDGVRITVKDNIDIKGHNTSLCNRAWQELYPPKTKNAHCVQVLIDAGAIIVGKAKPMAMIMREEPLECVEFTAPFNPRGDGYQISSGSSHGSTAGIASPFPDDTATNGSGRKPAHYSGCFSIRPSSGIMNTDGVIGQFPKFDMPVFFGRDISTFSRFISVWYGDSPMLRNLLDIQPLIFKILYPLGLSSHKGLEKALGVKRIEVSLADAWSSDCPHGAENKDLAEYLKLAGSYTYYKEAYDALQPFVEEYREKYGKAPFIHRAMLWQWSVARNITEKDPEFYWNRVETYRKWLQSRIFDTDSEDTITVMALPIMDGKPSYRDAELPPYYILSGYSPLNMSPIMGAPEVTAIAIQVGEIHYYSIVTQRDEPLPTAISLIGAPGTDLILVDLVEKAMRAAGIPTKVQIGRFMYGSPNMESGISR</sequence>
<feature type="domain" description="Amidase" evidence="2">
    <location>
        <begin position="143"/>
        <end position="316"/>
    </location>
</feature>
<reference evidence="3" key="1">
    <citation type="journal article" date="2023" name="Mol. Phylogenet. Evol.">
        <title>Genome-scale phylogeny and comparative genomics of the fungal order Sordariales.</title>
        <authorList>
            <person name="Hensen N."/>
            <person name="Bonometti L."/>
            <person name="Westerberg I."/>
            <person name="Brannstrom I.O."/>
            <person name="Guillou S."/>
            <person name="Cros-Aarteil S."/>
            <person name="Calhoun S."/>
            <person name="Haridas S."/>
            <person name="Kuo A."/>
            <person name="Mondo S."/>
            <person name="Pangilinan J."/>
            <person name="Riley R."/>
            <person name="LaButti K."/>
            <person name="Andreopoulos B."/>
            <person name="Lipzen A."/>
            <person name="Chen C."/>
            <person name="Yan M."/>
            <person name="Daum C."/>
            <person name="Ng V."/>
            <person name="Clum A."/>
            <person name="Steindorff A."/>
            <person name="Ohm R.A."/>
            <person name="Martin F."/>
            <person name="Silar P."/>
            <person name="Natvig D.O."/>
            <person name="Lalanne C."/>
            <person name="Gautier V."/>
            <person name="Ament-Velasquez S.L."/>
            <person name="Kruys A."/>
            <person name="Hutchinson M.I."/>
            <person name="Powell A.J."/>
            <person name="Barry K."/>
            <person name="Miller A.N."/>
            <person name="Grigoriev I.V."/>
            <person name="Debuchy R."/>
            <person name="Gladieux P."/>
            <person name="Hiltunen Thoren M."/>
            <person name="Johannesson H."/>
        </authorList>
    </citation>
    <scope>NUCLEOTIDE SEQUENCE</scope>
    <source>
        <strain evidence="3">CBS 990.96</strain>
    </source>
</reference>
<dbReference type="PANTHER" id="PTHR46310">
    <property type="entry name" value="AMIDASE 1"/>
    <property type="match status" value="1"/>
</dbReference>
<dbReference type="AlphaFoldDB" id="A0AAN7H3Y7"/>
<dbReference type="PANTHER" id="PTHR46310:SF7">
    <property type="entry name" value="AMIDASE 1"/>
    <property type="match status" value="1"/>
</dbReference>
<dbReference type="SUPFAM" id="SSF75304">
    <property type="entry name" value="Amidase signature (AS) enzymes"/>
    <property type="match status" value="1"/>
</dbReference>
<dbReference type="Proteomes" id="UP001301958">
    <property type="component" value="Unassembled WGS sequence"/>
</dbReference>
<dbReference type="InterPro" id="IPR023631">
    <property type="entry name" value="Amidase_dom"/>
</dbReference>
<feature type="region of interest" description="Disordered" evidence="1">
    <location>
        <begin position="229"/>
        <end position="258"/>
    </location>
</feature>
<dbReference type="EMBL" id="MU865317">
    <property type="protein sequence ID" value="KAK4228545.1"/>
    <property type="molecule type" value="Genomic_DNA"/>
</dbReference>
<dbReference type="Pfam" id="PF01425">
    <property type="entry name" value="Amidase"/>
    <property type="match status" value="1"/>
</dbReference>
<organism evidence="3 4">
    <name type="scientific">Podospora fimiseda</name>
    <dbReference type="NCBI Taxonomy" id="252190"/>
    <lineage>
        <taxon>Eukaryota</taxon>
        <taxon>Fungi</taxon>
        <taxon>Dikarya</taxon>
        <taxon>Ascomycota</taxon>
        <taxon>Pezizomycotina</taxon>
        <taxon>Sordariomycetes</taxon>
        <taxon>Sordariomycetidae</taxon>
        <taxon>Sordariales</taxon>
        <taxon>Podosporaceae</taxon>
        <taxon>Podospora</taxon>
    </lineage>
</organism>
<dbReference type="InterPro" id="IPR036928">
    <property type="entry name" value="AS_sf"/>
</dbReference>
<evidence type="ECO:0000313" key="3">
    <source>
        <dbReference type="EMBL" id="KAK4228545.1"/>
    </source>
</evidence>
<dbReference type="Gene3D" id="3.90.1300.10">
    <property type="entry name" value="Amidase signature (AS) domain"/>
    <property type="match status" value="1"/>
</dbReference>
<proteinExistence type="predicted"/>
<keyword evidence="4" id="KW-1185">Reference proteome</keyword>
<evidence type="ECO:0000256" key="1">
    <source>
        <dbReference type="SAM" id="MobiDB-lite"/>
    </source>
</evidence>
<reference evidence="3" key="2">
    <citation type="submission" date="2023-05" db="EMBL/GenBank/DDBJ databases">
        <authorList>
            <consortium name="Lawrence Berkeley National Laboratory"/>
            <person name="Steindorff A."/>
            <person name="Hensen N."/>
            <person name="Bonometti L."/>
            <person name="Westerberg I."/>
            <person name="Brannstrom I.O."/>
            <person name="Guillou S."/>
            <person name="Cros-Aarteil S."/>
            <person name="Calhoun S."/>
            <person name="Haridas S."/>
            <person name="Kuo A."/>
            <person name="Mondo S."/>
            <person name="Pangilinan J."/>
            <person name="Riley R."/>
            <person name="Labutti K."/>
            <person name="Andreopoulos B."/>
            <person name="Lipzen A."/>
            <person name="Chen C."/>
            <person name="Yanf M."/>
            <person name="Daum C."/>
            <person name="Ng V."/>
            <person name="Clum A."/>
            <person name="Ohm R."/>
            <person name="Martin F."/>
            <person name="Silar P."/>
            <person name="Natvig D."/>
            <person name="Lalanne C."/>
            <person name="Gautier V."/>
            <person name="Ament-Velasquez S.L."/>
            <person name="Kruys A."/>
            <person name="Hutchinson M.I."/>
            <person name="Powell A.J."/>
            <person name="Barry K."/>
            <person name="Miller A.N."/>
            <person name="Grigoriev I.V."/>
            <person name="Debuchy R."/>
            <person name="Gladieux P."/>
            <person name="Thoren M.H."/>
            <person name="Johannesson H."/>
        </authorList>
    </citation>
    <scope>NUCLEOTIDE SEQUENCE</scope>
    <source>
        <strain evidence="3">CBS 990.96</strain>
    </source>
</reference>
<name>A0AAN7H3Y7_9PEZI</name>
<gene>
    <name evidence="3" type="ORF">QBC38DRAFT_523782</name>
</gene>
<accession>A0AAN7H3Y7</accession>
<protein>
    <submittedName>
        <fullName evidence="3">Amidase</fullName>
    </submittedName>
</protein>
<evidence type="ECO:0000259" key="2">
    <source>
        <dbReference type="Pfam" id="PF01425"/>
    </source>
</evidence>
<evidence type="ECO:0000313" key="4">
    <source>
        <dbReference type="Proteomes" id="UP001301958"/>
    </source>
</evidence>
<feature type="compositionally biased region" description="Polar residues" evidence="1">
    <location>
        <begin position="230"/>
        <end position="239"/>
    </location>
</feature>
<comment type="caution">
    <text evidence="3">The sequence shown here is derived from an EMBL/GenBank/DDBJ whole genome shotgun (WGS) entry which is preliminary data.</text>
</comment>